<keyword evidence="1" id="KW-0812">Transmembrane</keyword>
<sequence>MLKFRLYLLLVIGLFLTVPWFFFDTDLVSVFGMPIWAFYSLLFTFVYACFIYFLMEKYWGISAEDPHEEDK</sequence>
<evidence type="ECO:0000256" key="1">
    <source>
        <dbReference type="SAM" id="Phobius"/>
    </source>
</evidence>
<feature type="transmembrane region" description="Helical" evidence="1">
    <location>
        <begin position="7"/>
        <end position="23"/>
    </location>
</feature>
<protein>
    <recommendedName>
        <fullName evidence="3">DUF3311 domain-containing protein</fullName>
    </recommendedName>
</protein>
<reference evidence="2" key="1">
    <citation type="submission" date="2018-05" db="EMBL/GenBank/DDBJ databases">
        <authorList>
            <person name="Lanie J.A."/>
            <person name="Ng W.-L."/>
            <person name="Kazmierczak K.M."/>
            <person name="Andrzejewski T.M."/>
            <person name="Davidsen T.M."/>
            <person name="Wayne K.J."/>
            <person name="Tettelin H."/>
            <person name="Glass J.I."/>
            <person name="Rusch D."/>
            <person name="Podicherti R."/>
            <person name="Tsui H.-C.T."/>
            <person name="Winkler M.E."/>
        </authorList>
    </citation>
    <scope>NUCLEOTIDE SEQUENCE</scope>
</reference>
<accession>A0A381Y385</accession>
<proteinExistence type="predicted"/>
<dbReference type="EMBL" id="UINC01017227">
    <property type="protein sequence ID" value="SVA71131.1"/>
    <property type="molecule type" value="Genomic_DNA"/>
</dbReference>
<organism evidence="2">
    <name type="scientific">marine metagenome</name>
    <dbReference type="NCBI Taxonomy" id="408172"/>
    <lineage>
        <taxon>unclassified sequences</taxon>
        <taxon>metagenomes</taxon>
        <taxon>ecological metagenomes</taxon>
    </lineage>
</organism>
<name>A0A381Y385_9ZZZZ</name>
<keyword evidence="1" id="KW-0472">Membrane</keyword>
<dbReference type="AlphaFoldDB" id="A0A381Y385"/>
<evidence type="ECO:0008006" key="3">
    <source>
        <dbReference type="Google" id="ProtNLM"/>
    </source>
</evidence>
<gene>
    <name evidence="2" type="ORF">METZ01_LOCUS123985</name>
</gene>
<evidence type="ECO:0000313" key="2">
    <source>
        <dbReference type="EMBL" id="SVA71131.1"/>
    </source>
</evidence>
<feature type="transmembrane region" description="Helical" evidence="1">
    <location>
        <begin position="35"/>
        <end position="55"/>
    </location>
</feature>
<keyword evidence="1" id="KW-1133">Transmembrane helix</keyword>